<dbReference type="InterPro" id="IPR045186">
    <property type="entry name" value="Indole-3-glycerol_P_synth"/>
</dbReference>
<dbReference type="RefSeq" id="WP_379952576.1">
    <property type="nucleotide sequence ID" value="NZ_JBHMAF010000200.1"/>
</dbReference>
<dbReference type="HAMAP" id="MF_00134_B">
    <property type="entry name" value="IGPS_B"/>
    <property type="match status" value="1"/>
</dbReference>
<dbReference type="CDD" id="cd00331">
    <property type="entry name" value="IGPS"/>
    <property type="match status" value="1"/>
</dbReference>
<comment type="caution">
    <text evidence="10">The sequence shown here is derived from an EMBL/GenBank/DDBJ whole genome shotgun (WGS) entry which is preliminary data.</text>
</comment>
<evidence type="ECO:0000256" key="4">
    <source>
        <dbReference type="ARBA" id="ARBA00022793"/>
    </source>
</evidence>
<keyword evidence="7 8" id="KW-0456">Lyase</keyword>
<comment type="catalytic activity">
    <reaction evidence="1 8">
        <text>1-(2-carboxyphenylamino)-1-deoxy-D-ribulose 5-phosphate + H(+) = (1S,2R)-1-C-(indol-3-yl)glycerol 3-phosphate + CO2 + H2O</text>
        <dbReference type="Rhea" id="RHEA:23476"/>
        <dbReference type="ChEBI" id="CHEBI:15377"/>
        <dbReference type="ChEBI" id="CHEBI:15378"/>
        <dbReference type="ChEBI" id="CHEBI:16526"/>
        <dbReference type="ChEBI" id="CHEBI:58613"/>
        <dbReference type="ChEBI" id="CHEBI:58866"/>
        <dbReference type="EC" id="4.1.1.48"/>
    </reaction>
</comment>
<protein>
    <recommendedName>
        <fullName evidence="8">Indole-3-glycerol phosphate synthase</fullName>
        <shortName evidence="8">IGPS</shortName>
        <ecNumber evidence="8">4.1.1.48</ecNumber>
    </recommendedName>
</protein>
<dbReference type="GO" id="GO:0004425">
    <property type="term" value="F:indole-3-glycerol-phosphate synthase activity"/>
    <property type="evidence" value="ECO:0007669"/>
    <property type="project" value="UniProtKB-EC"/>
</dbReference>
<name>A0ABV5WPZ9_9BACI</name>
<dbReference type="PANTHER" id="PTHR22854:SF2">
    <property type="entry name" value="INDOLE-3-GLYCEROL-PHOSPHATE SYNTHASE"/>
    <property type="match status" value="1"/>
</dbReference>
<keyword evidence="3 8" id="KW-0028">Amino-acid biosynthesis</keyword>
<dbReference type="Pfam" id="PF00218">
    <property type="entry name" value="IGPS"/>
    <property type="match status" value="1"/>
</dbReference>
<dbReference type="InterPro" id="IPR013785">
    <property type="entry name" value="Aldolase_TIM"/>
</dbReference>
<dbReference type="Gene3D" id="3.20.20.70">
    <property type="entry name" value="Aldolase class I"/>
    <property type="match status" value="1"/>
</dbReference>
<sequence length="252" mass="27805">MGTILDTILDQKRIEVEELKQQTFSKEKKPHASLAESLRNKSLTIISEIKRASPSKGDLNLNVDVQEQGKTYERCGASAISVLTDTKFFKGSFADLEKVREVTTVPLLCKDFVIDEVQIDRANDAGADIILLIVAALSQQRLQELYNYATSYGLDVIVEVHDEEELETALSIQPAIVGVNNRNLKTFEVTLETTERLAERIVSSGALFISESGIKTREDVERVQRAGAKGILVGEAFMTAASLEELFAGLQV</sequence>
<evidence type="ECO:0000256" key="8">
    <source>
        <dbReference type="HAMAP-Rule" id="MF_00134"/>
    </source>
</evidence>
<dbReference type="Proteomes" id="UP001589609">
    <property type="component" value="Unassembled WGS sequence"/>
</dbReference>
<dbReference type="InterPro" id="IPR011060">
    <property type="entry name" value="RibuloseP-bd_barrel"/>
</dbReference>
<keyword evidence="5 8" id="KW-0822">Tryptophan biosynthesis</keyword>
<proteinExistence type="inferred from homology"/>
<evidence type="ECO:0000256" key="5">
    <source>
        <dbReference type="ARBA" id="ARBA00022822"/>
    </source>
</evidence>
<dbReference type="InterPro" id="IPR001468">
    <property type="entry name" value="Indole-3-GlycerolPSynthase_CS"/>
</dbReference>
<evidence type="ECO:0000256" key="2">
    <source>
        <dbReference type="ARBA" id="ARBA00004696"/>
    </source>
</evidence>
<accession>A0ABV5WPZ9</accession>
<keyword evidence="6 8" id="KW-0057">Aromatic amino acid biosynthesis</keyword>
<evidence type="ECO:0000313" key="11">
    <source>
        <dbReference type="Proteomes" id="UP001589609"/>
    </source>
</evidence>
<dbReference type="EC" id="4.1.1.48" evidence="8"/>
<dbReference type="PROSITE" id="PS00614">
    <property type="entry name" value="IGPS"/>
    <property type="match status" value="1"/>
</dbReference>
<dbReference type="InterPro" id="IPR013798">
    <property type="entry name" value="Indole-3-glycerol_P_synth_dom"/>
</dbReference>
<keyword evidence="4 8" id="KW-0210">Decarboxylase</keyword>
<reference evidence="10 11" key="1">
    <citation type="submission" date="2024-09" db="EMBL/GenBank/DDBJ databases">
        <authorList>
            <person name="Sun Q."/>
            <person name="Mori K."/>
        </authorList>
    </citation>
    <scope>NUCLEOTIDE SEQUENCE [LARGE SCALE GENOMIC DNA]</scope>
    <source>
        <strain evidence="10 11">JCM 11201</strain>
    </source>
</reference>
<evidence type="ECO:0000256" key="3">
    <source>
        <dbReference type="ARBA" id="ARBA00022605"/>
    </source>
</evidence>
<evidence type="ECO:0000313" key="10">
    <source>
        <dbReference type="EMBL" id="MFB9762705.1"/>
    </source>
</evidence>
<dbReference type="EMBL" id="JBHMAF010000200">
    <property type="protein sequence ID" value="MFB9762705.1"/>
    <property type="molecule type" value="Genomic_DNA"/>
</dbReference>
<dbReference type="PANTHER" id="PTHR22854">
    <property type="entry name" value="TRYPTOPHAN BIOSYNTHESIS PROTEIN"/>
    <property type="match status" value="1"/>
</dbReference>
<gene>
    <name evidence="8 10" type="primary">trpC</name>
    <name evidence="10" type="ORF">ACFFMS_31260</name>
</gene>
<feature type="domain" description="Indole-3-glycerol phosphate synthase" evidence="9">
    <location>
        <begin position="5"/>
        <end position="245"/>
    </location>
</feature>
<organism evidence="10 11">
    <name type="scientific">Ectobacillus funiculus</name>
    <dbReference type="NCBI Taxonomy" id="137993"/>
    <lineage>
        <taxon>Bacteria</taxon>
        <taxon>Bacillati</taxon>
        <taxon>Bacillota</taxon>
        <taxon>Bacilli</taxon>
        <taxon>Bacillales</taxon>
        <taxon>Bacillaceae</taxon>
        <taxon>Ectobacillus</taxon>
    </lineage>
</organism>
<evidence type="ECO:0000256" key="1">
    <source>
        <dbReference type="ARBA" id="ARBA00001633"/>
    </source>
</evidence>
<evidence type="ECO:0000259" key="9">
    <source>
        <dbReference type="Pfam" id="PF00218"/>
    </source>
</evidence>
<keyword evidence="11" id="KW-1185">Reference proteome</keyword>
<dbReference type="NCBIfam" id="NF001377">
    <property type="entry name" value="PRK00278.2-4"/>
    <property type="match status" value="1"/>
</dbReference>
<comment type="pathway">
    <text evidence="2 8">Amino-acid biosynthesis; L-tryptophan biosynthesis; L-tryptophan from chorismate: step 4/5.</text>
</comment>
<dbReference type="SUPFAM" id="SSF51366">
    <property type="entry name" value="Ribulose-phoshate binding barrel"/>
    <property type="match status" value="1"/>
</dbReference>
<evidence type="ECO:0000256" key="6">
    <source>
        <dbReference type="ARBA" id="ARBA00023141"/>
    </source>
</evidence>
<evidence type="ECO:0000256" key="7">
    <source>
        <dbReference type="ARBA" id="ARBA00023239"/>
    </source>
</evidence>
<dbReference type="NCBIfam" id="NF001371">
    <property type="entry name" value="PRK00278.1-3"/>
    <property type="match status" value="1"/>
</dbReference>
<comment type="similarity">
    <text evidence="8">Belongs to the TrpC family.</text>
</comment>